<evidence type="ECO:0000313" key="2">
    <source>
        <dbReference type="Proteomes" id="UP000799302"/>
    </source>
</evidence>
<dbReference type="EMBL" id="MU004243">
    <property type="protein sequence ID" value="KAF2664319.1"/>
    <property type="molecule type" value="Genomic_DNA"/>
</dbReference>
<accession>A0A6A6TW84</accession>
<dbReference type="AlphaFoldDB" id="A0A6A6TW84"/>
<sequence>MQLKLSEATADDAARIAEIHMTAFGSNIDIEDPKITVLVVRAITSKNDNTGHSEVIGFAKLVSPVLPEEEYSEPE</sequence>
<keyword evidence="2" id="KW-1185">Reference proteome</keyword>
<organism evidence="1 2">
    <name type="scientific">Microthyrium microscopicum</name>
    <dbReference type="NCBI Taxonomy" id="703497"/>
    <lineage>
        <taxon>Eukaryota</taxon>
        <taxon>Fungi</taxon>
        <taxon>Dikarya</taxon>
        <taxon>Ascomycota</taxon>
        <taxon>Pezizomycotina</taxon>
        <taxon>Dothideomycetes</taxon>
        <taxon>Dothideomycetes incertae sedis</taxon>
        <taxon>Microthyriales</taxon>
        <taxon>Microthyriaceae</taxon>
        <taxon>Microthyrium</taxon>
    </lineage>
</organism>
<protein>
    <recommendedName>
        <fullName evidence="3">N-acetyltransferase domain-containing protein</fullName>
    </recommendedName>
</protein>
<proteinExistence type="predicted"/>
<gene>
    <name evidence="1" type="ORF">BT63DRAFT_460621</name>
</gene>
<dbReference type="OrthoDB" id="2832510at2759"/>
<dbReference type="Proteomes" id="UP000799302">
    <property type="component" value="Unassembled WGS sequence"/>
</dbReference>
<evidence type="ECO:0000313" key="1">
    <source>
        <dbReference type="EMBL" id="KAF2664319.1"/>
    </source>
</evidence>
<name>A0A6A6TW84_9PEZI</name>
<reference evidence="1" key="1">
    <citation type="journal article" date="2020" name="Stud. Mycol.">
        <title>101 Dothideomycetes genomes: a test case for predicting lifestyles and emergence of pathogens.</title>
        <authorList>
            <person name="Haridas S."/>
            <person name="Albert R."/>
            <person name="Binder M."/>
            <person name="Bloem J."/>
            <person name="Labutti K."/>
            <person name="Salamov A."/>
            <person name="Andreopoulos B."/>
            <person name="Baker S."/>
            <person name="Barry K."/>
            <person name="Bills G."/>
            <person name="Bluhm B."/>
            <person name="Cannon C."/>
            <person name="Castanera R."/>
            <person name="Culley D."/>
            <person name="Daum C."/>
            <person name="Ezra D."/>
            <person name="Gonzalez J."/>
            <person name="Henrissat B."/>
            <person name="Kuo A."/>
            <person name="Liang C."/>
            <person name="Lipzen A."/>
            <person name="Lutzoni F."/>
            <person name="Magnuson J."/>
            <person name="Mondo S."/>
            <person name="Nolan M."/>
            <person name="Ohm R."/>
            <person name="Pangilinan J."/>
            <person name="Park H.-J."/>
            <person name="Ramirez L."/>
            <person name="Alfaro M."/>
            <person name="Sun H."/>
            <person name="Tritt A."/>
            <person name="Yoshinaga Y."/>
            <person name="Zwiers L.-H."/>
            <person name="Turgeon B."/>
            <person name="Goodwin S."/>
            <person name="Spatafora J."/>
            <person name="Crous P."/>
            <person name="Grigoriev I."/>
        </authorList>
    </citation>
    <scope>NUCLEOTIDE SEQUENCE</scope>
    <source>
        <strain evidence="1">CBS 115976</strain>
    </source>
</reference>
<evidence type="ECO:0008006" key="3">
    <source>
        <dbReference type="Google" id="ProtNLM"/>
    </source>
</evidence>